<accession>A0A0E9UP40</accession>
<organism evidence="2">
    <name type="scientific">Anguilla anguilla</name>
    <name type="common">European freshwater eel</name>
    <name type="synonym">Muraena anguilla</name>
    <dbReference type="NCBI Taxonomy" id="7936"/>
    <lineage>
        <taxon>Eukaryota</taxon>
        <taxon>Metazoa</taxon>
        <taxon>Chordata</taxon>
        <taxon>Craniata</taxon>
        <taxon>Vertebrata</taxon>
        <taxon>Euteleostomi</taxon>
        <taxon>Actinopterygii</taxon>
        <taxon>Neopterygii</taxon>
        <taxon>Teleostei</taxon>
        <taxon>Anguilliformes</taxon>
        <taxon>Anguillidae</taxon>
        <taxon>Anguilla</taxon>
    </lineage>
</organism>
<dbReference type="AlphaFoldDB" id="A0A0E9UP40"/>
<proteinExistence type="predicted"/>
<keyword evidence="1" id="KW-0472">Membrane</keyword>
<sequence length="49" mass="5743">MLTLTHWHWKNELATFQRCLVSRGSVFWGIFKEGFMAGIICSLVTILNW</sequence>
<reference evidence="2" key="2">
    <citation type="journal article" date="2015" name="Fish Shellfish Immunol.">
        <title>Early steps in the European eel (Anguilla anguilla)-Vibrio vulnificus interaction in the gills: Role of the RtxA13 toxin.</title>
        <authorList>
            <person name="Callol A."/>
            <person name="Pajuelo D."/>
            <person name="Ebbesson L."/>
            <person name="Teles M."/>
            <person name="MacKenzie S."/>
            <person name="Amaro C."/>
        </authorList>
    </citation>
    <scope>NUCLEOTIDE SEQUENCE</scope>
</reference>
<feature type="transmembrane region" description="Helical" evidence="1">
    <location>
        <begin position="26"/>
        <end position="47"/>
    </location>
</feature>
<name>A0A0E9UP40_ANGAN</name>
<keyword evidence="1" id="KW-0812">Transmembrane</keyword>
<keyword evidence="1" id="KW-1133">Transmembrane helix</keyword>
<evidence type="ECO:0000313" key="2">
    <source>
        <dbReference type="EMBL" id="JAH67639.1"/>
    </source>
</evidence>
<protein>
    <submittedName>
        <fullName evidence="2">Uncharacterized protein</fullName>
    </submittedName>
</protein>
<dbReference type="EMBL" id="GBXM01040938">
    <property type="protein sequence ID" value="JAH67639.1"/>
    <property type="molecule type" value="Transcribed_RNA"/>
</dbReference>
<evidence type="ECO:0000256" key="1">
    <source>
        <dbReference type="SAM" id="Phobius"/>
    </source>
</evidence>
<reference evidence="2" key="1">
    <citation type="submission" date="2014-11" db="EMBL/GenBank/DDBJ databases">
        <authorList>
            <person name="Amaro Gonzalez C."/>
        </authorList>
    </citation>
    <scope>NUCLEOTIDE SEQUENCE</scope>
</reference>